<dbReference type="AlphaFoldDB" id="A0A075AYJ8"/>
<proteinExistence type="predicted"/>
<dbReference type="PANTHER" id="PTHR21780:SF0">
    <property type="entry name" value="TRANSMEMBRANE PROTEIN 209"/>
    <property type="match status" value="1"/>
</dbReference>
<name>A0A075AYJ8_ROZAC</name>
<evidence type="ECO:0000313" key="2">
    <source>
        <dbReference type="EMBL" id="EPZ35194.1"/>
    </source>
</evidence>
<dbReference type="OrthoDB" id="509821at2759"/>
<organism evidence="2 3">
    <name type="scientific">Rozella allomycis (strain CSF55)</name>
    <dbReference type="NCBI Taxonomy" id="988480"/>
    <lineage>
        <taxon>Eukaryota</taxon>
        <taxon>Fungi</taxon>
        <taxon>Fungi incertae sedis</taxon>
        <taxon>Cryptomycota</taxon>
        <taxon>Cryptomycota incertae sedis</taxon>
        <taxon>Rozella</taxon>
    </lineage>
</organism>
<evidence type="ECO:0000313" key="3">
    <source>
        <dbReference type="Proteomes" id="UP000030755"/>
    </source>
</evidence>
<dbReference type="InterPro" id="IPR019176">
    <property type="entry name" value="Cytochrome_B561-rel"/>
</dbReference>
<dbReference type="HOGENOM" id="CLU_716011_0_0_1"/>
<feature type="compositionally biased region" description="Polar residues" evidence="1">
    <location>
        <begin position="54"/>
        <end position="77"/>
    </location>
</feature>
<keyword evidence="3" id="KW-1185">Reference proteome</keyword>
<dbReference type="Pfam" id="PF09786">
    <property type="entry name" value="CytochromB561_N"/>
    <property type="match status" value="1"/>
</dbReference>
<dbReference type="Proteomes" id="UP000030755">
    <property type="component" value="Unassembled WGS sequence"/>
</dbReference>
<protein>
    <submittedName>
        <fullName evidence="2">Cytochrome B561-related domain-containing protein</fullName>
    </submittedName>
</protein>
<sequence>MNRVNVTPSNSRADVIYPPTPAAGNSSIFQTPNSPLLGMAQKSALSSPIFRSPFSPNKVTPKNQSLISPNQKQSHFSPSPVARSKIRDSKDLEEYLTSYESPSKSITSSIPQFLVPLQRYFSASSQSPSIKRDSSKHSLITKGQDEVKICSINLELFEKLNATLKQDILIENMRKWFSNHLLHLIIQSIDEVESEFKRMGLQNLGILYETSTNASVLHDLAKTNQAAKTRLFLEQFLSVASNKTHREYILQRIRDLEAGSVLANFKWNEGGYFNGQPYSPAFPTDAELLMSLFCVFLDYMLTENDDQLNTKRAHPFTSKYFVEVSGGKIARLNEYIQIRQVKKSPPQYHLVINNVIYEIENGRNNLMLTIACFVEYVKQEYSGFIE</sequence>
<gene>
    <name evidence="2" type="ORF">O9G_004205</name>
</gene>
<evidence type="ECO:0000256" key="1">
    <source>
        <dbReference type="SAM" id="MobiDB-lite"/>
    </source>
</evidence>
<reference evidence="2 3" key="1">
    <citation type="journal article" date="2013" name="Curr. Biol.">
        <title>Shared signatures of parasitism and phylogenomics unite Cryptomycota and microsporidia.</title>
        <authorList>
            <person name="James T.Y."/>
            <person name="Pelin A."/>
            <person name="Bonen L."/>
            <person name="Ahrendt S."/>
            <person name="Sain D."/>
            <person name="Corradi N."/>
            <person name="Stajich J.E."/>
        </authorList>
    </citation>
    <scope>NUCLEOTIDE SEQUENCE [LARGE SCALE GENOMIC DNA]</scope>
    <source>
        <strain evidence="2 3">CSF55</strain>
    </source>
</reference>
<dbReference type="PANTHER" id="PTHR21780">
    <property type="entry name" value="TRANSMEMBRANE PROTEIN 209"/>
    <property type="match status" value="1"/>
</dbReference>
<feature type="region of interest" description="Disordered" evidence="1">
    <location>
        <begin position="51"/>
        <end position="87"/>
    </location>
</feature>
<dbReference type="EMBL" id="KE560855">
    <property type="protein sequence ID" value="EPZ35194.1"/>
    <property type="molecule type" value="Genomic_DNA"/>
</dbReference>
<dbReference type="GO" id="GO:0016020">
    <property type="term" value="C:membrane"/>
    <property type="evidence" value="ECO:0007669"/>
    <property type="project" value="TreeGrafter"/>
</dbReference>
<accession>A0A075AYJ8</accession>